<sequence length="127" mass="14344">MTASVIRDHEYRSADFEVPSGIKLVPRSGDTSFDNSAHATDSDKSDDEPCKKKRKSHHSSTEVPEAAGRNLLFEPENIIHLRSIEWVPCAEVAHYVQEKLRKSFKRDVNNTLRSECPRLSLLGKVVV</sequence>
<dbReference type="EMBL" id="JANPWB010000011">
    <property type="protein sequence ID" value="KAJ1122471.1"/>
    <property type="molecule type" value="Genomic_DNA"/>
</dbReference>
<feature type="region of interest" description="Disordered" evidence="1">
    <location>
        <begin position="25"/>
        <end position="67"/>
    </location>
</feature>
<feature type="compositionally biased region" description="Basic and acidic residues" evidence="1">
    <location>
        <begin position="40"/>
        <end position="50"/>
    </location>
</feature>
<evidence type="ECO:0000313" key="3">
    <source>
        <dbReference type="Proteomes" id="UP001066276"/>
    </source>
</evidence>
<evidence type="ECO:0000256" key="1">
    <source>
        <dbReference type="SAM" id="MobiDB-lite"/>
    </source>
</evidence>
<proteinExistence type="predicted"/>
<feature type="compositionally biased region" description="Polar residues" evidence="1">
    <location>
        <begin position="29"/>
        <end position="39"/>
    </location>
</feature>
<dbReference type="AlphaFoldDB" id="A0AAV7P4C6"/>
<gene>
    <name evidence="2" type="ORF">NDU88_000958</name>
</gene>
<organism evidence="2 3">
    <name type="scientific">Pleurodeles waltl</name>
    <name type="common">Iberian ribbed newt</name>
    <dbReference type="NCBI Taxonomy" id="8319"/>
    <lineage>
        <taxon>Eukaryota</taxon>
        <taxon>Metazoa</taxon>
        <taxon>Chordata</taxon>
        <taxon>Craniata</taxon>
        <taxon>Vertebrata</taxon>
        <taxon>Euteleostomi</taxon>
        <taxon>Amphibia</taxon>
        <taxon>Batrachia</taxon>
        <taxon>Caudata</taxon>
        <taxon>Salamandroidea</taxon>
        <taxon>Salamandridae</taxon>
        <taxon>Pleurodelinae</taxon>
        <taxon>Pleurodeles</taxon>
    </lineage>
</organism>
<protein>
    <submittedName>
        <fullName evidence="2">Uncharacterized protein</fullName>
    </submittedName>
</protein>
<accession>A0AAV7P4C6</accession>
<name>A0AAV7P4C6_PLEWA</name>
<reference evidence="2" key="1">
    <citation type="journal article" date="2022" name="bioRxiv">
        <title>Sequencing and chromosome-scale assembly of the giantPleurodeles waltlgenome.</title>
        <authorList>
            <person name="Brown T."/>
            <person name="Elewa A."/>
            <person name="Iarovenko S."/>
            <person name="Subramanian E."/>
            <person name="Araus A.J."/>
            <person name="Petzold A."/>
            <person name="Susuki M."/>
            <person name="Suzuki K.-i.T."/>
            <person name="Hayashi T."/>
            <person name="Toyoda A."/>
            <person name="Oliveira C."/>
            <person name="Osipova E."/>
            <person name="Leigh N.D."/>
            <person name="Simon A."/>
            <person name="Yun M.H."/>
        </authorList>
    </citation>
    <scope>NUCLEOTIDE SEQUENCE</scope>
    <source>
        <strain evidence="2">20211129_DDA</strain>
        <tissue evidence="2">Liver</tissue>
    </source>
</reference>
<keyword evidence="3" id="KW-1185">Reference proteome</keyword>
<evidence type="ECO:0000313" key="2">
    <source>
        <dbReference type="EMBL" id="KAJ1122471.1"/>
    </source>
</evidence>
<comment type="caution">
    <text evidence="2">The sequence shown here is derived from an EMBL/GenBank/DDBJ whole genome shotgun (WGS) entry which is preliminary data.</text>
</comment>
<dbReference type="Proteomes" id="UP001066276">
    <property type="component" value="Chromosome 7"/>
</dbReference>